<organism evidence="2 3">
    <name type="scientific">Luteibacter rhizovicinus</name>
    <dbReference type="NCBI Taxonomy" id="242606"/>
    <lineage>
        <taxon>Bacteria</taxon>
        <taxon>Pseudomonadati</taxon>
        <taxon>Pseudomonadota</taxon>
        <taxon>Gammaproteobacteria</taxon>
        <taxon>Lysobacterales</taxon>
        <taxon>Rhodanobacteraceae</taxon>
        <taxon>Luteibacter</taxon>
    </lineage>
</organism>
<evidence type="ECO:0000313" key="3">
    <source>
        <dbReference type="Proteomes" id="UP000295645"/>
    </source>
</evidence>
<evidence type="ECO:0000256" key="1">
    <source>
        <dbReference type="SAM" id="SignalP"/>
    </source>
</evidence>
<dbReference type="AlphaFoldDB" id="A0A4R3YJ50"/>
<dbReference type="Gene3D" id="2.180.10.10">
    <property type="entry name" value="RHS repeat-associated core"/>
    <property type="match status" value="1"/>
</dbReference>
<dbReference type="EMBL" id="SMCS01000006">
    <property type="protein sequence ID" value="TCV92715.1"/>
    <property type="molecule type" value="Genomic_DNA"/>
</dbReference>
<comment type="caution">
    <text evidence="2">The sequence shown here is derived from an EMBL/GenBank/DDBJ whole genome shotgun (WGS) entry which is preliminary data.</text>
</comment>
<feature type="signal peptide" evidence="1">
    <location>
        <begin position="1"/>
        <end position="22"/>
    </location>
</feature>
<reference evidence="2 3" key="1">
    <citation type="submission" date="2019-03" db="EMBL/GenBank/DDBJ databases">
        <title>Above-ground endophytic microbial communities from plants in different locations in the United States.</title>
        <authorList>
            <person name="Frank C."/>
        </authorList>
    </citation>
    <scope>NUCLEOTIDE SEQUENCE [LARGE SCALE GENOMIC DNA]</scope>
    <source>
        <strain evidence="2 3">LP_13_YM</strain>
    </source>
</reference>
<sequence>MKKGFGRFVPLLLAFGFAQAHAQSEIVTYVYTDSQGTPLAETDANGNITATFDYRPHFRDGGSYVEFGFNYFRPRNSA</sequence>
<feature type="chain" id="PRO_5020181653" description="YD repeat-containing protein" evidence="1">
    <location>
        <begin position="23"/>
        <end position="78"/>
    </location>
</feature>
<evidence type="ECO:0000313" key="2">
    <source>
        <dbReference type="EMBL" id="TCV92715.1"/>
    </source>
</evidence>
<keyword evidence="3" id="KW-1185">Reference proteome</keyword>
<name>A0A4R3YJ50_9GAMM</name>
<accession>A0A4R3YJ50</accession>
<protein>
    <recommendedName>
        <fullName evidence="4">YD repeat-containing protein</fullName>
    </recommendedName>
</protein>
<gene>
    <name evidence="2" type="ORF">EC912_10653</name>
</gene>
<keyword evidence="1" id="KW-0732">Signal</keyword>
<dbReference type="Proteomes" id="UP000295645">
    <property type="component" value="Unassembled WGS sequence"/>
</dbReference>
<evidence type="ECO:0008006" key="4">
    <source>
        <dbReference type="Google" id="ProtNLM"/>
    </source>
</evidence>
<proteinExistence type="predicted"/>